<evidence type="ECO:0000256" key="6">
    <source>
        <dbReference type="ARBA" id="ARBA00022989"/>
    </source>
</evidence>
<evidence type="ECO:0000259" key="11">
    <source>
        <dbReference type="PROSITE" id="PS50002"/>
    </source>
</evidence>
<feature type="transmembrane region" description="Helical" evidence="10">
    <location>
        <begin position="67"/>
        <end position="86"/>
    </location>
</feature>
<organism evidence="12 13">
    <name type="scientific">Hesseltinella vesiculosa</name>
    <dbReference type="NCBI Taxonomy" id="101127"/>
    <lineage>
        <taxon>Eukaryota</taxon>
        <taxon>Fungi</taxon>
        <taxon>Fungi incertae sedis</taxon>
        <taxon>Mucoromycota</taxon>
        <taxon>Mucoromycotina</taxon>
        <taxon>Mucoromycetes</taxon>
        <taxon>Mucorales</taxon>
        <taxon>Cunninghamellaceae</taxon>
        <taxon>Hesseltinella</taxon>
    </lineage>
</organism>
<protein>
    <recommendedName>
        <fullName evidence="11">SH3 domain-containing protein</fullName>
    </recommendedName>
</protein>
<evidence type="ECO:0000256" key="5">
    <source>
        <dbReference type="ARBA" id="ARBA00022692"/>
    </source>
</evidence>
<evidence type="ECO:0000313" key="13">
    <source>
        <dbReference type="Proteomes" id="UP000242146"/>
    </source>
</evidence>
<gene>
    <name evidence="12" type="ORF">DM01DRAFT_1405465</name>
</gene>
<dbReference type="PROSITE" id="PS51257">
    <property type="entry name" value="PROKAR_LIPOPROTEIN"/>
    <property type="match status" value="1"/>
</dbReference>
<dbReference type="Pfam" id="PF00018">
    <property type="entry name" value="SH3_1"/>
    <property type="match status" value="1"/>
</dbReference>
<comment type="subcellular location">
    <subcellularLocation>
        <location evidence="1">Cell membrane</location>
        <topology evidence="1">Multi-pass membrane protein</topology>
    </subcellularLocation>
</comment>
<dbReference type="InterPro" id="IPR035522">
    <property type="entry name" value="Sho1_SH3"/>
</dbReference>
<evidence type="ECO:0000256" key="4">
    <source>
        <dbReference type="ARBA" id="ARBA00022475"/>
    </source>
</evidence>
<comment type="caution">
    <text evidence="12">The sequence shown here is derived from an EMBL/GenBank/DDBJ whole genome shotgun (WGS) entry which is preliminary data.</text>
</comment>
<feature type="domain" description="SH3" evidence="11">
    <location>
        <begin position="218"/>
        <end position="279"/>
    </location>
</feature>
<keyword evidence="3 9" id="KW-0728">SH3 domain</keyword>
<dbReference type="OrthoDB" id="5983572at2759"/>
<accession>A0A1X2GPW7</accession>
<dbReference type="STRING" id="101127.A0A1X2GPW7"/>
<name>A0A1X2GPW7_9FUNG</name>
<dbReference type="EMBL" id="MCGT01000006">
    <property type="protein sequence ID" value="ORX58845.1"/>
    <property type="molecule type" value="Genomic_DNA"/>
</dbReference>
<dbReference type="GO" id="GO:0005886">
    <property type="term" value="C:plasma membrane"/>
    <property type="evidence" value="ECO:0007669"/>
    <property type="project" value="UniProtKB-SubCell"/>
</dbReference>
<keyword evidence="8 10" id="KW-0472">Membrane</keyword>
<evidence type="ECO:0000256" key="7">
    <source>
        <dbReference type="ARBA" id="ARBA00023016"/>
    </source>
</evidence>
<evidence type="ECO:0000256" key="2">
    <source>
        <dbReference type="ARBA" id="ARBA00009739"/>
    </source>
</evidence>
<comment type="similarity">
    <text evidence="2">Belongs to the SHO1 family.</text>
</comment>
<dbReference type="SMART" id="SM00326">
    <property type="entry name" value="SH3"/>
    <property type="match status" value="1"/>
</dbReference>
<feature type="transmembrane region" description="Helical" evidence="10">
    <location>
        <begin position="106"/>
        <end position="125"/>
    </location>
</feature>
<evidence type="ECO:0000256" key="1">
    <source>
        <dbReference type="ARBA" id="ARBA00004651"/>
    </source>
</evidence>
<dbReference type="InterPro" id="IPR036028">
    <property type="entry name" value="SH3-like_dom_sf"/>
</dbReference>
<dbReference type="SUPFAM" id="SSF50044">
    <property type="entry name" value="SH3-domain"/>
    <property type="match status" value="1"/>
</dbReference>
<dbReference type="Gene3D" id="2.30.30.40">
    <property type="entry name" value="SH3 Domains"/>
    <property type="match status" value="1"/>
</dbReference>
<sequence>MVTDKSKLSHNPFLIATTVLAVVALFVAVAGACTLKVLQGAWWIVAYEGILLLGFIMIFMRGTLAQYRLAMLSFLAISIPLLTIQIDFVLQYSKSSQLNHVASNCYAAGYIGLAVIQYIWVLVLGSEPRSYLGHFAQDDSSAVSSIVEPHFYNEKMHLDNHNPDGMQDFSQVLVTPQQAAMTQPPASIVTTTHSDNYAPTSAKTIATTISQGPVSTLDTNDCVEAIHAYQANPQDPNELSFEKNEVLQVLDRKGNWWQARKSDGTVGIIPSNYFRPAQN</sequence>
<keyword evidence="4" id="KW-1003">Cell membrane</keyword>
<dbReference type="CDD" id="cd11855">
    <property type="entry name" value="SH3_Sho1p"/>
    <property type="match status" value="1"/>
</dbReference>
<keyword evidence="6 10" id="KW-1133">Transmembrane helix</keyword>
<evidence type="ECO:0000256" key="3">
    <source>
        <dbReference type="ARBA" id="ARBA00022443"/>
    </source>
</evidence>
<dbReference type="PRINTS" id="PR00452">
    <property type="entry name" value="SH3DOMAIN"/>
</dbReference>
<dbReference type="Proteomes" id="UP000242146">
    <property type="component" value="Unassembled WGS sequence"/>
</dbReference>
<reference evidence="12 13" key="1">
    <citation type="submission" date="2016-07" db="EMBL/GenBank/DDBJ databases">
        <title>Pervasive Adenine N6-methylation of Active Genes in Fungi.</title>
        <authorList>
            <consortium name="DOE Joint Genome Institute"/>
            <person name="Mondo S.J."/>
            <person name="Dannebaum R.O."/>
            <person name="Kuo R.C."/>
            <person name="Labutti K."/>
            <person name="Haridas S."/>
            <person name="Kuo A."/>
            <person name="Salamov A."/>
            <person name="Ahrendt S.R."/>
            <person name="Lipzen A."/>
            <person name="Sullivan W."/>
            <person name="Andreopoulos W.B."/>
            <person name="Clum A."/>
            <person name="Lindquist E."/>
            <person name="Daum C."/>
            <person name="Ramamoorthy G.K."/>
            <person name="Gryganskyi A."/>
            <person name="Culley D."/>
            <person name="Magnuson J.K."/>
            <person name="James T.Y."/>
            <person name="O'Malley M.A."/>
            <person name="Stajich J.E."/>
            <person name="Spatafora J.W."/>
            <person name="Visel A."/>
            <person name="Grigoriev I.V."/>
        </authorList>
    </citation>
    <scope>NUCLEOTIDE SEQUENCE [LARGE SCALE GENOMIC DNA]</scope>
    <source>
        <strain evidence="12 13">NRRL 3301</strain>
    </source>
</reference>
<dbReference type="InterPro" id="IPR001452">
    <property type="entry name" value="SH3_domain"/>
</dbReference>
<keyword evidence="5 10" id="KW-0812">Transmembrane</keyword>
<feature type="transmembrane region" description="Helical" evidence="10">
    <location>
        <begin position="40"/>
        <end position="60"/>
    </location>
</feature>
<evidence type="ECO:0000256" key="8">
    <source>
        <dbReference type="ARBA" id="ARBA00023136"/>
    </source>
</evidence>
<proteinExistence type="inferred from homology"/>
<evidence type="ECO:0000256" key="9">
    <source>
        <dbReference type="PROSITE-ProRule" id="PRU00192"/>
    </source>
</evidence>
<keyword evidence="7" id="KW-0346">Stress response</keyword>
<keyword evidence="13" id="KW-1185">Reference proteome</keyword>
<evidence type="ECO:0000256" key="10">
    <source>
        <dbReference type="SAM" id="Phobius"/>
    </source>
</evidence>
<dbReference type="AlphaFoldDB" id="A0A1X2GPW7"/>
<dbReference type="PROSITE" id="PS50002">
    <property type="entry name" value="SH3"/>
    <property type="match status" value="1"/>
</dbReference>
<evidence type="ECO:0000313" key="12">
    <source>
        <dbReference type="EMBL" id="ORX58845.1"/>
    </source>
</evidence>